<dbReference type="FunFam" id="1.10.472.10:FF:000001">
    <property type="entry name" value="G2/mitotic-specific cyclin"/>
    <property type="match status" value="1"/>
</dbReference>
<feature type="domain" description="FBD" evidence="8">
    <location>
        <begin position="484"/>
        <end position="555"/>
    </location>
</feature>
<evidence type="ECO:0000313" key="9">
    <source>
        <dbReference type="EMBL" id="KAK1422288.1"/>
    </source>
</evidence>
<dbReference type="SUPFAM" id="SSF52047">
    <property type="entry name" value="RNI-like"/>
    <property type="match status" value="1"/>
</dbReference>
<dbReference type="InterPro" id="IPR006671">
    <property type="entry name" value="Cyclin_N"/>
</dbReference>
<dbReference type="Pfam" id="PF00134">
    <property type="entry name" value="Cyclin_N"/>
    <property type="match status" value="1"/>
</dbReference>
<dbReference type="AlphaFoldDB" id="A0AAD8KIV0"/>
<dbReference type="InterPro" id="IPR039361">
    <property type="entry name" value="Cyclin"/>
</dbReference>
<comment type="caution">
    <text evidence="9">The sequence shown here is derived from an EMBL/GenBank/DDBJ whole genome shotgun (WGS) entry which is preliminary data.</text>
</comment>
<gene>
    <name evidence="9" type="ORF">QVD17_25290</name>
</gene>
<dbReference type="InterPro" id="IPR036915">
    <property type="entry name" value="Cyclin-like_sf"/>
</dbReference>
<dbReference type="EMBL" id="JAUHHV010000006">
    <property type="protein sequence ID" value="KAK1422288.1"/>
    <property type="molecule type" value="Genomic_DNA"/>
</dbReference>
<protein>
    <submittedName>
        <fullName evidence="9">Uncharacterized protein</fullName>
    </submittedName>
</protein>
<evidence type="ECO:0000256" key="4">
    <source>
        <dbReference type="RuleBase" id="RU000383"/>
    </source>
</evidence>
<dbReference type="InterPro" id="IPR013763">
    <property type="entry name" value="Cyclin-like_dom"/>
</dbReference>
<evidence type="ECO:0000256" key="5">
    <source>
        <dbReference type="SAM" id="MobiDB-lite"/>
    </source>
</evidence>
<feature type="domain" description="Cyclin-like" evidence="7">
    <location>
        <begin position="156"/>
        <end position="240"/>
    </location>
</feature>
<keyword evidence="3" id="KW-0131">Cell cycle</keyword>
<evidence type="ECO:0000259" key="8">
    <source>
        <dbReference type="SMART" id="SM00579"/>
    </source>
</evidence>
<dbReference type="Gene3D" id="1.10.472.10">
    <property type="entry name" value="Cyclin-like"/>
    <property type="match status" value="2"/>
</dbReference>
<dbReference type="Proteomes" id="UP001229421">
    <property type="component" value="Unassembled WGS sequence"/>
</dbReference>
<dbReference type="SMART" id="SM00385">
    <property type="entry name" value="CYCLIN"/>
    <property type="match status" value="1"/>
</dbReference>
<dbReference type="Pfam" id="PF02984">
    <property type="entry name" value="Cyclin_C"/>
    <property type="match status" value="1"/>
</dbReference>
<dbReference type="PANTHER" id="PTHR10177">
    <property type="entry name" value="CYCLINS"/>
    <property type="match status" value="1"/>
</dbReference>
<feature type="chain" id="PRO_5042028552" evidence="6">
    <location>
        <begin position="32"/>
        <end position="565"/>
    </location>
</feature>
<evidence type="ECO:0000256" key="3">
    <source>
        <dbReference type="ARBA" id="ARBA00023306"/>
    </source>
</evidence>
<accession>A0AAD8KIV0</accession>
<feature type="compositionally biased region" description="Low complexity" evidence="5">
    <location>
        <begin position="55"/>
        <end position="67"/>
    </location>
</feature>
<evidence type="ECO:0000259" key="7">
    <source>
        <dbReference type="SMART" id="SM00385"/>
    </source>
</evidence>
<feature type="signal peptide" evidence="6">
    <location>
        <begin position="1"/>
        <end position="31"/>
    </location>
</feature>
<dbReference type="InterPro" id="IPR004367">
    <property type="entry name" value="Cyclin_C-dom"/>
</dbReference>
<keyword evidence="6" id="KW-0732">Signal</keyword>
<name>A0AAD8KIV0_TARER</name>
<dbReference type="SMART" id="SM00579">
    <property type="entry name" value="FBD"/>
    <property type="match status" value="1"/>
</dbReference>
<sequence length="565" mass="64809">MFRTGHVAKAMILAAELALTTMALVVDETMALVVDGIGGGDKDKNHVEAKPMTTSPSALPLVSAAPPTKTYEKKLEASTKGKDTSERVNQKRRKLVPKFSDPPLCETYAHDINQYLHTMEGFGDLLNEARRRPMVQYITQVQQNNVTVHMRVVLIDWLVEVAQVYNLLSETLFLTVSYIDRLLSTNALHRNRLQLLAVSSMLIASKYEEVTAPGTKKFSYITDNSYTRQEIVEMESAVLKALNYEMGNPTLKSFLRRLTQVAQQDFENLSLEQKSGYKQSDLKECVQILHELQLSRRAGSFLEIRKKFKQGEFECVSNLQPPEVIPIAFSKDVKDLGVNEQSSDLQTRFIPFCTLRKGQVLQCGFSSETYAFCLTLLIGESHLRRKDCTVIDLFKCLPMIEHLTICYDVLKWLVLDSVRQELPALLFHLKYFCFNEMSFADGHGLAFLLVLIKCSPNLEKIKLEFKLLPTGFEEYPVLWDEYSDVWLEHLNELDIKCFSNSKHEMKFVKFILARSPRLKTVSIIRSYASMEERLEMLQVLLRGPRASQNLRFRVRSKTVRKLKFM</sequence>
<feature type="compositionally biased region" description="Basic and acidic residues" evidence="5">
    <location>
        <begin position="70"/>
        <end position="89"/>
    </location>
</feature>
<evidence type="ECO:0000256" key="6">
    <source>
        <dbReference type="SAM" id="SignalP"/>
    </source>
</evidence>
<evidence type="ECO:0000313" key="10">
    <source>
        <dbReference type="Proteomes" id="UP001229421"/>
    </source>
</evidence>
<evidence type="ECO:0000256" key="1">
    <source>
        <dbReference type="ARBA" id="ARBA00022618"/>
    </source>
</evidence>
<dbReference type="InterPro" id="IPR048258">
    <property type="entry name" value="Cyclins_cyclin-box"/>
</dbReference>
<reference evidence="9" key="1">
    <citation type="journal article" date="2023" name="bioRxiv">
        <title>Improved chromosome-level genome assembly for marigold (Tagetes erecta).</title>
        <authorList>
            <person name="Jiang F."/>
            <person name="Yuan L."/>
            <person name="Wang S."/>
            <person name="Wang H."/>
            <person name="Xu D."/>
            <person name="Wang A."/>
            <person name="Fan W."/>
        </authorList>
    </citation>
    <scope>NUCLEOTIDE SEQUENCE</scope>
    <source>
        <strain evidence="9">WSJ</strain>
        <tissue evidence="9">Leaf</tissue>
    </source>
</reference>
<evidence type="ECO:0000256" key="2">
    <source>
        <dbReference type="ARBA" id="ARBA00023127"/>
    </source>
</evidence>
<dbReference type="PROSITE" id="PS00292">
    <property type="entry name" value="CYCLINS"/>
    <property type="match status" value="1"/>
</dbReference>
<comment type="similarity">
    <text evidence="4">Belongs to the cyclin family.</text>
</comment>
<dbReference type="GO" id="GO:0051301">
    <property type="term" value="P:cell division"/>
    <property type="evidence" value="ECO:0007669"/>
    <property type="project" value="UniProtKB-KW"/>
</dbReference>
<feature type="compositionally biased region" description="Basic and acidic residues" evidence="5">
    <location>
        <begin position="40"/>
        <end position="49"/>
    </location>
</feature>
<keyword evidence="1" id="KW-0132">Cell division</keyword>
<organism evidence="9 10">
    <name type="scientific">Tagetes erecta</name>
    <name type="common">African marigold</name>
    <dbReference type="NCBI Taxonomy" id="13708"/>
    <lineage>
        <taxon>Eukaryota</taxon>
        <taxon>Viridiplantae</taxon>
        <taxon>Streptophyta</taxon>
        <taxon>Embryophyta</taxon>
        <taxon>Tracheophyta</taxon>
        <taxon>Spermatophyta</taxon>
        <taxon>Magnoliopsida</taxon>
        <taxon>eudicotyledons</taxon>
        <taxon>Gunneridae</taxon>
        <taxon>Pentapetalae</taxon>
        <taxon>asterids</taxon>
        <taxon>campanulids</taxon>
        <taxon>Asterales</taxon>
        <taxon>Asteraceae</taxon>
        <taxon>Asteroideae</taxon>
        <taxon>Heliantheae alliance</taxon>
        <taxon>Tageteae</taxon>
        <taxon>Tagetes</taxon>
    </lineage>
</organism>
<proteinExistence type="inferred from homology"/>
<keyword evidence="2 4" id="KW-0195">Cyclin</keyword>
<dbReference type="Pfam" id="PF08387">
    <property type="entry name" value="FBD"/>
    <property type="match status" value="1"/>
</dbReference>
<dbReference type="SUPFAM" id="SSF47954">
    <property type="entry name" value="Cyclin-like"/>
    <property type="match status" value="2"/>
</dbReference>
<dbReference type="InterPro" id="IPR006566">
    <property type="entry name" value="FBD"/>
</dbReference>
<keyword evidence="10" id="KW-1185">Reference proteome</keyword>
<feature type="region of interest" description="Disordered" evidence="5">
    <location>
        <begin position="40"/>
        <end position="90"/>
    </location>
</feature>